<reference evidence="16 19" key="2">
    <citation type="submission" date="2018-03" db="EMBL/GenBank/DDBJ databases">
        <title>Genomic Encyclopedia of Archaeal and Bacterial Type Strains, Phase II (KMG-II): from individual species to whole genera.</title>
        <authorList>
            <person name="Goeker M."/>
        </authorList>
    </citation>
    <scope>NUCLEOTIDE SEQUENCE [LARGE SCALE GENOMIC DNA]</scope>
    <source>
        <strain evidence="16 19">DSM 29956</strain>
    </source>
</reference>
<dbReference type="CDD" id="cd24155">
    <property type="entry name" value="NUDIX_ADPRase"/>
    <property type="match status" value="1"/>
</dbReference>
<dbReference type="GO" id="GO:0019144">
    <property type="term" value="F:ADP-sugar diphosphatase activity"/>
    <property type="evidence" value="ECO:0007669"/>
    <property type="project" value="TreeGrafter"/>
</dbReference>
<keyword evidence="5 13" id="KW-0479">Metal-binding</keyword>
<dbReference type="Gene3D" id="3.10.490.10">
    <property type="entry name" value="Gamma-glutamyl cyclotransferase-like"/>
    <property type="match status" value="1"/>
</dbReference>
<dbReference type="InterPro" id="IPR015797">
    <property type="entry name" value="NUDIX_hydrolase-like_dom_sf"/>
</dbReference>
<dbReference type="SUPFAM" id="SSF55811">
    <property type="entry name" value="Nudix"/>
    <property type="match status" value="1"/>
</dbReference>
<evidence type="ECO:0000313" key="18">
    <source>
        <dbReference type="Proteomes" id="UP000193495"/>
    </source>
</evidence>
<feature type="binding site" evidence="13">
    <location>
        <position position="276"/>
    </location>
    <ligand>
        <name>Mg(2+)</name>
        <dbReference type="ChEBI" id="CHEBI:18420"/>
        <label>1</label>
    </ligand>
</feature>
<dbReference type="InterPro" id="IPR013024">
    <property type="entry name" value="GGCT-like"/>
</dbReference>
<dbReference type="Gene3D" id="3.90.79.10">
    <property type="entry name" value="Nucleoside Triphosphate Pyrophosphohydrolase"/>
    <property type="match status" value="1"/>
</dbReference>
<evidence type="ECO:0000256" key="7">
    <source>
        <dbReference type="ARBA" id="ARBA00022842"/>
    </source>
</evidence>
<comment type="function">
    <text evidence="8">Acts on ADP-mannose and ADP-glucose as well as ADP-ribose. Prevents glycogen biosynthesis. The reaction catalyzed by this enzyme is a limiting step of the gluconeogenic process.</text>
</comment>
<feature type="short sequence motif" description="Nudix box" evidence="14">
    <location>
        <begin position="261"/>
        <end position="283"/>
    </location>
</feature>
<evidence type="ECO:0000256" key="8">
    <source>
        <dbReference type="ARBA" id="ARBA00025164"/>
    </source>
</evidence>
<reference evidence="17 18" key="1">
    <citation type="submission" date="2017-03" db="EMBL/GenBank/DDBJ databases">
        <authorList>
            <person name="Afonso C.L."/>
            <person name="Miller P.J."/>
            <person name="Scott M.A."/>
            <person name="Spackman E."/>
            <person name="Goraichik I."/>
            <person name="Dimitrov K.M."/>
            <person name="Suarez D.L."/>
            <person name="Swayne D.E."/>
        </authorList>
    </citation>
    <scope>NUCLEOTIDE SEQUENCE [LARGE SCALE GENOMIC DNA]</scope>
    <source>
        <strain evidence="17 18">CECT 8367</strain>
    </source>
</reference>
<sequence length="378" mass="40521">MSMSDLFVFGPLAEAATFEAVTVRPLDGVPARLPGYALTGAPDADPSLVVREGAVVEGLLVSPLPEAARARLDAYGVALGHETFKAQVDCEGGAPRMAEIGAPKAGASGPDWDVAEWRDGQGARWALMAGEIADHAPPLSPTSFARQKAMIAARASSRLRAAATPAPATLRHEARAGDVALRLDAPLSGEFFKLATMRLSHRRFDGGRAEALPREVLVGVDATLVLPYDPRRDRVLLVEQFRSGPARRGSTNPWSLEPVAGIVDAGETPEQAGLREAREEAGLQLDALIPIFEGYPSPGSSTDHFHCFLALADLPREESWRGGLDEEHEDLRLHAVPFDRAMSLAQTGEIDVIPMLAMMYWLAHHRARLRAEAGSDAA</sequence>
<evidence type="ECO:0000256" key="4">
    <source>
        <dbReference type="ARBA" id="ARBA00013297"/>
    </source>
</evidence>
<evidence type="ECO:0000256" key="14">
    <source>
        <dbReference type="PIRSR" id="PIRSR604385-3"/>
    </source>
</evidence>
<evidence type="ECO:0000256" key="13">
    <source>
        <dbReference type="PIRSR" id="PIRSR604385-2"/>
    </source>
</evidence>
<dbReference type="GO" id="GO:0006753">
    <property type="term" value="P:nucleoside phosphate metabolic process"/>
    <property type="evidence" value="ECO:0007669"/>
    <property type="project" value="TreeGrafter"/>
</dbReference>
<comment type="cofactor">
    <cofactor evidence="1 13">
        <name>Mg(2+)</name>
        <dbReference type="ChEBI" id="CHEBI:18420"/>
    </cofactor>
</comment>
<evidence type="ECO:0000259" key="15">
    <source>
        <dbReference type="PROSITE" id="PS51462"/>
    </source>
</evidence>
<accession>A0A1X6YZ18</accession>
<dbReference type="RefSeq" id="WP_133056298.1">
    <property type="nucleotide sequence ID" value="NZ_FWFY01000003.1"/>
</dbReference>
<evidence type="ECO:0000256" key="12">
    <source>
        <dbReference type="ARBA" id="ARBA00049546"/>
    </source>
</evidence>
<dbReference type="Proteomes" id="UP000240624">
    <property type="component" value="Unassembled WGS sequence"/>
</dbReference>
<dbReference type="GO" id="GO:0019693">
    <property type="term" value="P:ribose phosphate metabolic process"/>
    <property type="evidence" value="ECO:0007669"/>
    <property type="project" value="TreeGrafter"/>
</dbReference>
<dbReference type="PANTHER" id="PTHR11839">
    <property type="entry name" value="UDP/ADP-SUGAR PYROPHOSPHATASE"/>
    <property type="match status" value="1"/>
</dbReference>
<feature type="binding site" evidence="13">
    <location>
        <position position="329"/>
    </location>
    <ligand>
        <name>Mg(2+)</name>
        <dbReference type="ChEBI" id="CHEBI:18420"/>
        <label>1</label>
    </ligand>
</feature>
<evidence type="ECO:0000256" key="6">
    <source>
        <dbReference type="ARBA" id="ARBA00022801"/>
    </source>
</evidence>
<dbReference type="InterPro" id="IPR000086">
    <property type="entry name" value="NUDIX_hydrolase_dom"/>
</dbReference>
<name>A0A1X6YZ18_9RHOB</name>
<dbReference type="EMBL" id="PYGB01000002">
    <property type="protein sequence ID" value="PSK87893.1"/>
    <property type="molecule type" value="Genomic_DNA"/>
</dbReference>
<dbReference type="CDD" id="cd06661">
    <property type="entry name" value="GGCT_like"/>
    <property type="match status" value="1"/>
</dbReference>
<dbReference type="EC" id="3.6.1.13" evidence="3"/>
<dbReference type="GO" id="GO:0005829">
    <property type="term" value="C:cytosol"/>
    <property type="evidence" value="ECO:0007669"/>
    <property type="project" value="TreeGrafter"/>
</dbReference>
<dbReference type="NCBIfam" id="TIGR00052">
    <property type="entry name" value="nudix-type nucleoside diphosphatase, YffH/AdpP family"/>
    <property type="match status" value="1"/>
</dbReference>
<gene>
    <name evidence="17" type="primary">nudF</name>
    <name evidence="16" type="ORF">CLV79_102384</name>
    <name evidence="17" type="ORF">LOS8367_01466</name>
</gene>
<dbReference type="PANTHER" id="PTHR11839:SF5">
    <property type="entry name" value="ADP-RIBOSE PYROPHOSPHATASE"/>
    <property type="match status" value="1"/>
</dbReference>
<dbReference type="OrthoDB" id="5292471at2"/>
<evidence type="ECO:0000256" key="3">
    <source>
        <dbReference type="ARBA" id="ARBA00012453"/>
    </source>
</evidence>
<keyword evidence="6 17" id="KW-0378">Hydrolase</keyword>
<dbReference type="Pfam" id="PF00293">
    <property type="entry name" value="NUDIX"/>
    <property type="match status" value="1"/>
</dbReference>
<evidence type="ECO:0000313" key="19">
    <source>
        <dbReference type="Proteomes" id="UP000240624"/>
    </source>
</evidence>
<keyword evidence="7 13" id="KW-0460">Magnesium</keyword>
<comment type="similarity">
    <text evidence="2">Belongs to the Nudix hydrolase family. NudF subfamily.</text>
</comment>
<evidence type="ECO:0000256" key="10">
    <source>
        <dbReference type="ARBA" id="ARBA00030308"/>
    </source>
</evidence>
<dbReference type="GO" id="GO:0047631">
    <property type="term" value="F:ADP-ribose diphosphatase activity"/>
    <property type="evidence" value="ECO:0007669"/>
    <property type="project" value="UniProtKB-EC"/>
</dbReference>
<feature type="binding site" evidence="13">
    <location>
        <position position="260"/>
    </location>
    <ligand>
        <name>Mg(2+)</name>
        <dbReference type="ChEBI" id="CHEBI:18420"/>
        <label>1</label>
    </ligand>
</feature>
<dbReference type="EMBL" id="FWFY01000003">
    <property type="protein sequence ID" value="SLN35541.1"/>
    <property type="molecule type" value="Genomic_DNA"/>
</dbReference>
<protein>
    <recommendedName>
        <fullName evidence="4">ADP-ribose pyrophosphatase</fullName>
        <ecNumber evidence="3">3.6.1.13</ecNumber>
    </recommendedName>
    <alternativeName>
        <fullName evidence="9">ADP-ribose diphosphatase</fullName>
    </alternativeName>
    <alternativeName>
        <fullName evidence="11">ADP-ribose phosphohydrolase</fullName>
    </alternativeName>
    <alternativeName>
        <fullName evidence="10">Adenosine diphosphoribose pyrophosphatase</fullName>
    </alternativeName>
</protein>
<feature type="binding site" evidence="13">
    <location>
        <position position="280"/>
    </location>
    <ligand>
        <name>Mg(2+)</name>
        <dbReference type="ChEBI" id="CHEBI:18420"/>
        <label>1</label>
    </ligand>
</feature>
<feature type="domain" description="Nudix hydrolase" evidence="15">
    <location>
        <begin position="218"/>
        <end position="358"/>
    </location>
</feature>
<evidence type="ECO:0000256" key="9">
    <source>
        <dbReference type="ARBA" id="ARBA00030162"/>
    </source>
</evidence>
<keyword evidence="19" id="KW-1185">Reference proteome</keyword>
<dbReference type="Proteomes" id="UP000193495">
    <property type="component" value="Unassembled WGS sequence"/>
</dbReference>
<organism evidence="17 18">
    <name type="scientific">Limimaricola soesokkakensis</name>
    <dbReference type="NCBI Taxonomy" id="1343159"/>
    <lineage>
        <taxon>Bacteria</taxon>
        <taxon>Pseudomonadati</taxon>
        <taxon>Pseudomonadota</taxon>
        <taxon>Alphaproteobacteria</taxon>
        <taxon>Rhodobacterales</taxon>
        <taxon>Paracoccaceae</taxon>
        <taxon>Limimaricola</taxon>
    </lineage>
</organism>
<dbReference type="InterPro" id="IPR004385">
    <property type="entry name" value="NDP_pyrophosphatase"/>
</dbReference>
<evidence type="ECO:0000256" key="5">
    <source>
        <dbReference type="ARBA" id="ARBA00022723"/>
    </source>
</evidence>
<evidence type="ECO:0000313" key="17">
    <source>
        <dbReference type="EMBL" id="SLN35541.1"/>
    </source>
</evidence>
<evidence type="ECO:0000256" key="2">
    <source>
        <dbReference type="ARBA" id="ARBA00007482"/>
    </source>
</evidence>
<evidence type="ECO:0000256" key="1">
    <source>
        <dbReference type="ARBA" id="ARBA00001946"/>
    </source>
</evidence>
<dbReference type="PROSITE" id="PS51462">
    <property type="entry name" value="NUDIX"/>
    <property type="match status" value="1"/>
</dbReference>
<comment type="catalytic activity">
    <reaction evidence="12">
        <text>ADP-D-ribose + H2O = D-ribose 5-phosphate + AMP + 2 H(+)</text>
        <dbReference type="Rhea" id="RHEA:10412"/>
        <dbReference type="ChEBI" id="CHEBI:15377"/>
        <dbReference type="ChEBI" id="CHEBI:15378"/>
        <dbReference type="ChEBI" id="CHEBI:57967"/>
        <dbReference type="ChEBI" id="CHEBI:78346"/>
        <dbReference type="ChEBI" id="CHEBI:456215"/>
        <dbReference type="EC" id="3.6.1.13"/>
    </reaction>
</comment>
<evidence type="ECO:0000256" key="11">
    <source>
        <dbReference type="ARBA" id="ARBA00033056"/>
    </source>
</evidence>
<evidence type="ECO:0000313" key="16">
    <source>
        <dbReference type="EMBL" id="PSK87893.1"/>
    </source>
</evidence>
<proteinExistence type="inferred from homology"/>
<dbReference type="GO" id="GO:0046872">
    <property type="term" value="F:metal ion binding"/>
    <property type="evidence" value="ECO:0007669"/>
    <property type="project" value="UniProtKB-KW"/>
</dbReference>
<dbReference type="AlphaFoldDB" id="A0A1X6YZ18"/>